<dbReference type="InterPro" id="IPR018060">
    <property type="entry name" value="HTH_AraC"/>
</dbReference>
<keyword evidence="1" id="KW-0805">Transcription regulation</keyword>
<dbReference type="SMART" id="SM00342">
    <property type="entry name" value="HTH_ARAC"/>
    <property type="match status" value="1"/>
</dbReference>
<evidence type="ECO:0000256" key="3">
    <source>
        <dbReference type="ARBA" id="ARBA00023163"/>
    </source>
</evidence>
<protein>
    <submittedName>
        <fullName evidence="5">AraC family transcriptional regulator</fullName>
    </submittedName>
</protein>
<dbReference type="PROSITE" id="PS01124">
    <property type="entry name" value="HTH_ARAC_FAMILY_2"/>
    <property type="match status" value="1"/>
</dbReference>
<keyword evidence="3" id="KW-0804">Transcription</keyword>
<accession>A0ABT3MU85</accession>
<proteinExistence type="predicted"/>
<dbReference type="InterPro" id="IPR009057">
    <property type="entry name" value="Homeodomain-like_sf"/>
</dbReference>
<keyword evidence="6" id="KW-1185">Reference proteome</keyword>
<feature type="domain" description="HTH araC/xylS-type" evidence="4">
    <location>
        <begin position="175"/>
        <end position="272"/>
    </location>
</feature>
<dbReference type="PANTHER" id="PTHR46796:SF13">
    <property type="entry name" value="HTH-TYPE TRANSCRIPTIONAL ACTIVATOR RHAS"/>
    <property type="match status" value="1"/>
</dbReference>
<gene>
    <name evidence="5" type="ORF">NX722_09765</name>
</gene>
<organism evidence="5 6">
    <name type="scientific">Endozoicomonas gorgoniicola</name>
    <dbReference type="NCBI Taxonomy" id="1234144"/>
    <lineage>
        <taxon>Bacteria</taxon>
        <taxon>Pseudomonadati</taxon>
        <taxon>Pseudomonadota</taxon>
        <taxon>Gammaproteobacteria</taxon>
        <taxon>Oceanospirillales</taxon>
        <taxon>Endozoicomonadaceae</taxon>
        <taxon>Endozoicomonas</taxon>
    </lineage>
</organism>
<keyword evidence="2" id="KW-0238">DNA-binding</keyword>
<dbReference type="InterPro" id="IPR018062">
    <property type="entry name" value="HTH_AraC-typ_CS"/>
</dbReference>
<evidence type="ECO:0000313" key="5">
    <source>
        <dbReference type="EMBL" id="MCW7552923.1"/>
    </source>
</evidence>
<dbReference type="SUPFAM" id="SSF46689">
    <property type="entry name" value="Homeodomain-like"/>
    <property type="match status" value="2"/>
</dbReference>
<dbReference type="InterPro" id="IPR032783">
    <property type="entry name" value="AraC_lig"/>
</dbReference>
<dbReference type="Proteomes" id="UP001209854">
    <property type="component" value="Unassembled WGS sequence"/>
</dbReference>
<reference evidence="5 6" key="1">
    <citation type="submission" date="2022-10" db="EMBL/GenBank/DDBJ databases">
        <title>High-quality genome sequences of two octocoral-associated bacteria, Endozoicomonas euniceicola EF212 and Endozoicomonas gorgoniicola PS125.</title>
        <authorList>
            <person name="Chiou Y.-J."/>
            <person name="Chen Y.-H."/>
        </authorList>
    </citation>
    <scope>NUCLEOTIDE SEQUENCE [LARGE SCALE GENOMIC DNA]</scope>
    <source>
        <strain evidence="5 6">PS125</strain>
    </source>
</reference>
<evidence type="ECO:0000313" key="6">
    <source>
        <dbReference type="Proteomes" id="UP001209854"/>
    </source>
</evidence>
<dbReference type="InterPro" id="IPR050204">
    <property type="entry name" value="AraC_XylS_family_regulators"/>
</dbReference>
<dbReference type="PROSITE" id="PS00041">
    <property type="entry name" value="HTH_ARAC_FAMILY_1"/>
    <property type="match status" value="1"/>
</dbReference>
<sequence>MDQLSRALSQYSISTGVFYSGRLCGLSSFDKPEEQAGHLHLLRRGTMTVQGAGREKQIFTEPTLIFYPRPAEHSIKSGLIGMAEIVCAEVYYGCGPDNPLANSLPSLICLPLSQSRRIKDTAEWLFEEAFGKEKARQLMMDRISELLTIQMLRHVLASGQVNGGLLAGMTHPKLSKALDELHREPARNWSLQEMAEVATMSRARFALQFRVTIGQTPGDYLAALRVDLAKKYLRQEKPVGWVANEVGYENASGLARVFRSRTGRSPKEWQKVALKEIE</sequence>
<evidence type="ECO:0000259" key="4">
    <source>
        <dbReference type="PROSITE" id="PS01124"/>
    </source>
</evidence>
<dbReference type="Pfam" id="PF12833">
    <property type="entry name" value="HTH_18"/>
    <property type="match status" value="1"/>
</dbReference>
<dbReference type="PANTHER" id="PTHR46796">
    <property type="entry name" value="HTH-TYPE TRANSCRIPTIONAL ACTIVATOR RHAS-RELATED"/>
    <property type="match status" value="1"/>
</dbReference>
<dbReference type="RefSeq" id="WP_262567825.1">
    <property type="nucleotide sequence ID" value="NZ_JAPFCC010000001.1"/>
</dbReference>
<evidence type="ECO:0000256" key="1">
    <source>
        <dbReference type="ARBA" id="ARBA00023015"/>
    </source>
</evidence>
<evidence type="ECO:0000256" key="2">
    <source>
        <dbReference type="ARBA" id="ARBA00023125"/>
    </source>
</evidence>
<comment type="caution">
    <text evidence="5">The sequence shown here is derived from an EMBL/GenBank/DDBJ whole genome shotgun (WGS) entry which is preliminary data.</text>
</comment>
<dbReference type="EMBL" id="JAPFCC010000001">
    <property type="protein sequence ID" value="MCW7552923.1"/>
    <property type="molecule type" value="Genomic_DNA"/>
</dbReference>
<name>A0ABT3MU85_9GAMM</name>
<dbReference type="Pfam" id="PF12852">
    <property type="entry name" value="Cupin_6"/>
    <property type="match status" value="1"/>
</dbReference>
<dbReference type="Gene3D" id="1.10.10.60">
    <property type="entry name" value="Homeodomain-like"/>
    <property type="match status" value="1"/>
</dbReference>